<feature type="compositionally biased region" description="Basic and acidic residues" evidence="1">
    <location>
        <begin position="226"/>
        <end position="236"/>
    </location>
</feature>
<accession>A0A8H3PJU8</accession>
<feature type="compositionally biased region" description="Basic and acidic residues" evidence="1">
    <location>
        <begin position="273"/>
        <end position="310"/>
    </location>
</feature>
<organism evidence="2 3">
    <name type="scientific">Alectoria fallacina</name>
    <dbReference type="NCBI Taxonomy" id="1903189"/>
    <lineage>
        <taxon>Eukaryota</taxon>
        <taxon>Fungi</taxon>
        <taxon>Dikarya</taxon>
        <taxon>Ascomycota</taxon>
        <taxon>Pezizomycotina</taxon>
        <taxon>Lecanoromycetes</taxon>
        <taxon>OSLEUM clade</taxon>
        <taxon>Lecanoromycetidae</taxon>
        <taxon>Lecanorales</taxon>
        <taxon>Lecanorineae</taxon>
        <taxon>Parmeliaceae</taxon>
        <taxon>Alectoria</taxon>
    </lineage>
</organism>
<proteinExistence type="predicted"/>
<dbReference type="EMBL" id="CAJPDR010000712">
    <property type="protein sequence ID" value="CAF9942035.1"/>
    <property type="molecule type" value="Genomic_DNA"/>
</dbReference>
<feature type="compositionally biased region" description="Basic and acidic residues" evidence="1">
    <location>
        <begin position="156"/>
        <end position="175"/>
    </location>
</feature>
<evidence type="ECO:0000313" key="2">
    <source>
        <dbReference type="EMBL" id="CAF9942035.1"/>
    </source>
</evidence>
<name>A0A8H3PJU8_9LECA</name>
<protein>
    <submittedName>
        <fullName evidence="2">Uncharacterized protein</fullName>
    </submittedName>
</protein>
<feature type="compositionally biased region" description="Polar residues" evidence="1">
    <location>
        <begin position="97"/>
        <end position="125"/>
    </location>
</feature>
<sequence length="347" mass="39774">MREALYLKAFKDPAASESKADTKIDQRHSFRFVAEVRIALKKRPATRLIETRKGVADEVLAKREEERGRKRKANADEHMNGSRKRSRSNSSYSSSSVLTISTNLSHSSSPKLASLRHTGQSQVFSNLEVDRKRRRSRSSSISYTSDFSHGRRRKDRLRETRGDGHDRKGPSEHDAGQSLAPECKQTEHTRSRSMSYGSDSSMDKRRKKSSHSETRGKRRRHSSRSPVDRGRDRDFNSNRGSRRTRSPSESRDRNEVIRNRKSMTPGIPARQNSRQDDVSQWPEHRSSVDLRHSYSNDNDRYGSSARDRNENLGGTRAPPNALSQRKERSLSPFSKRLKITQAMNMGH</sequence>
<feature type="region of interest" description="Disordered" evidence="1">
    <location>
        <begin position="61"/>
        <end position="347"/>
    </location>
</feature>
<dbReference type="AlphaFoldDB" id="A0A8H3PJU8"/>
<evidence type="ECO:0000313" key="3">
    <source>
        <dbReference type="Proteomes" id="UP000664203"/>
    </source>
</evidence>
<keyword evidence="3" id="KW-1185">Reference proteome</keyword>
<dbReference type="OrthoDB" id="5430677at2759"/>
<feature type="compositionally biased region" description="Basic and acidic residues" evidence="1">
    <location>
        <begin position="246"/>
        <end position="258"/>
    </location>
</feature>
<comment type="caution">
    <text evidence="2">The sequence shown here is derived from an EMBL/GenBank/DDBJ whole genome shotgun (WGS) entry which is preliminary data.</text>
</comment>
<reference evidence="2" key="1">
    <citation type="submission" date="2021-03" db="EMBL/GenBank/DDBJ databases">
        <authorList>
            <person name="Tagirdzhanova G."/>
        </authorList>
    </citation>
    <scope>NUCLEOTIDE SEQUENCE</scope>
</reference>
<evidence type="ECO:0000256" key="1">
    <source>
        <dbReference type="SAM" id="MobiDB-lite"/>
    </source>
</evidence>
<feature type="compositionally biased region" description="Basic and acidic residues" evidence="1">
    <location>
        <begin position="61"/>
        <end position="80"/>
    </location>
</feature>
<gene>
    <name evidence="2" type="ORF">ALECFALPRED_009459</name>
</gene>
<dbReference type="Proteomes" id="UP000664203">
    <property type="component" value="Unassembled WGS sequence"/>
</dbReference>